<dbReference type="Proteomes" id="UP000094784">
    <property type="component" value="Unassembled WGS sequence"/>
</dbReference>
<dbReference type="AlphaFoldDB" id="A0A1E4R813"/>
<dbReference type="OrthoDB" id="2735080at2"/>
<protein>
    <recommendedName>
        <fullName evidence="4">Lipoprotein</fullName>
    </recommendedName>
</protein>
<sequence length="156" mass="18042">MKKRLTFCALLGLLLMQTACSYSVDVNYEENNPEIVLSENTKLENLRVLELDANHEESKKVLNIFGDELKDGIYAYDENEHKTYILINSTTRNYSDYSFKFNKEKKILTLTYTTTEGNSANKKKLFLLESNKKNPYEEIKLLNNGNDDGFIGVYTQ</sequence>
<organism evidence="2 3">
    <name type="scientific">Lysinibacillus fusiformis</name>
    <dbReference type="NCBI Taxonomy" id="28031"/>
    <lineage>
        <taxon>Bacteria</taxon>
        <taxon>Bacillati</taxon>
        <taxon>Bacillota</taxon>
        <taxon>Bacilli</taxon>
        <taxon>Bacillales</taxon>
        <taxon>Bacillaceae</taxon>
        <taxon>Lysinibacillus</taxon>
    </lineage>
</organism>
<gene>
    <name evidence="2" type="ORF">BG258_12255</name>
</gene>
<evidence type="ECO:0000313" key="3">
    <source>
        <dbReference type="Proteomes" id="UP000094784"/>
    </source>
</evidence>
<dbReference type="RefSeq" id="WP_069481599.1">
    <property type="nucleotide sequence ID" value="NZ_KV766182.1"/>
</dbReference>
<keyword evidence="1" id="KW-0732">Signal</keyword>
<accession>A0A1E4R813</accession>
<comment type="caution">
    <text evidence="2">The sequence shown here is derived from an EMBL/GenBank/DDBJ whole genome shotgun (WGS) entry which is preliminary data.</text>
</comment>
<evidence type="ECO:0008006" key="4">
    <source>
        <dbReference type="Google" id="ProtNLM"/>
    </source>
</evidence>
<dbReference type="EMBL" id="MECQ01000001">
    <property type="protein sequence ID" value="ODV56610.1"/>
    <property type="molecule type" value="Genomic_DNA"/>
</dbReference>
<feature type="signal peptide" evidence="1">
    <location>
        <begin position="1"/>
        <end position="21"/>
    </location>
</feature>
<reference evidence="2 3" key="1">
    <citation type="submission" date="2016-09" db="EMBL/GenBank/DDBJ databases">
        <title>Draft genome sequence of the soil isolate, Lysinibacillus fusiformis M5, a potential hypoxanthine producer.</title>
        <authorList>
            <person name="Gallegos-Monterrosa R."/>
            <person name="Maroti G."/>
            <person name="Balint B."/>
            <person name="Kovacs A.T."/>
        </authorList>
    </citation>
    <scope>NUCLEOTIDE SEQUENCE [LARGE SCALE GENOMIC DNA]</scope>
    <source>
        <strain evidence="2 3">M5</strain>
    </source>
</reference>
<feature type="chain" id="PRO_5038784949" description="Lipoprotein" evidence="1">
    <location>
        <begin position="22"/>
        <end position="156"/>
    </location>
</feature>
<name>A0A1E4R813_9BACI</name>
<evidence type="ECO:0000313" key="2">
    <source>
        <dbReference type="EMBL" id="ODV56610.1"/>
    </source>
</evidence>
<evidence type="ECO:0000256" key="1">
    <source>
        <dbReference type="SAM" id="SignalP"/>
    </source>
</evidence>
<proteinExistence type="predicted"/>